<dbReference type="Pfam" id="PF22780">
    <property type="entry name" value="HI0933_like_1st"/>
    <property type="match status" value="1"/>
</dbReference>
<comment type="caution">
    <text evidence="6">The sequence shown here is derived from an EMBL/GenBank/DDBJ whole genome shotgun (WGS) entry which is preliminary data.</text>
</comment>
<dbReference type="InterPro" id="IPR023166">
    <property type="entry name" value="BaiN-like_dom_sf"/>
</dbReference>
<evidence type="ECO:0000313" key="6">
    <source>
        <dbReference type="EMBL" id="MCW6036074.1"/>
    </source>
</evidence>
<evidence type="ECO:0000256" key="2">
    <source>
        <dbReference type="ARBA" id="ARBA00022630"/>
    </source>
</evidence>
<keyword evidence="2" id="KW-0285">Flavoprotein</keyword>
<dbReference type="PANTHER" id="PTHR42887">
    <property type="entry name" value="OS12G0638800 PROTEIN"/>
    <property type="match status" value="1"/>
</dbReference>
<name>A0ABT3L3K1_9CYAN</name>
<proteinExistence type="predicted"/>
<dbReference type="SUPFAM" id="SSF160996">
    <property type="entry name" value="HI0933 insert domain-like"/>
    <property type="match status" value="1"/>
</dbReference>
<comment type="cofactor">
    <cofactor evidence="1">
        <name>FAD</name>
        <dbReference type="ChEBI" id="CHEBI:57692"/>
    </cofactor>
</comment>
<feature type="domain" description="RsdA/BaiN/AoA(So)-like Rossmann fold-like" evidence="4">
    <location>
        <begin position="10"/>
        <end position="408"/>
    </location>
</feature>
<keyword evidence="7" id="KW-1185">Reference proteome</keyword>
<dbReference type="InterPro" id="IPR036188">
    <property type="entry name" value="FAD/NAD-bd_sf"/>
</dbReference>
<dbReference type="RefSeq" id="WP_265263809.1">
    <property type="nucleotide sequence ID" value="NZ_JAIHOM010000027.1"/>
</dbReference>
<dbReference type="InterPro" id="IPR004792">
    <property type="entry name" value="BaiN-like"/>
</dbReference>
<sequence length="413" mass="44602">MNGSVNNQLQILVIGGGAAGFFGAITAAGCGAKVTLLEAGRVPLGKVRISGGGRCNVTHHCFDAALFCQNYPRGGKALRGALTRFGAKDTVAWFESRGVRLKAEADGRMFPVTDDSGTIVDCLLEAARKAGVLLRTGCPVQGVQRLELGGFEVGLKSGEGLRCDRLLIATGSHPTGYRWAQSLGHQIIPPVPSLFTFNLQDPRLQGLAGLSVDPVTVHLQTPGKLKFSQTGPLLITHWGLSGPAILKLSAWGARVLQEHQYKLPLRINWLPEFNPETLRQHLLATKQATPKRKITNSCPVSLPKRLWQRFLTTVGIEEQRIWAELPKTALNALVQELTGGEYHILGKGVFKEEFVTCGGIKLGEINFKTMESRCCPGLYFAGEILDIDGITGGFNFQNAWTTGWLAGQGIGNP</sequence>
<dbReference type="Gene3D" id="2.40.30.10">
    <property type="entry name" value="Translation factors"/>
    <property type="match status" value="1"/>
</dbReference>
<dbReference type="PRINTS" id="PR00411">
    <property type="entry name" value="PNDRDTASEI"/>
</dbReference>
<accession>A0ABT3L3K1</accession>
<evidence type="ECO:0000256" key="3">
    <source>
        <dbReference type="ARBA" id="ARBA00022827"/>
    </source>
</evidence>
<dbReference type="Gene3D" id="3.50.50.60">
    <property type="entry name" value="FAD/NAD(P)-binding domain"/>
    <property type="match status" value="1"/>
</dbReference>
<dbReference type="PRINTS" id="PR00368">
    <property type="entry name" value="FADPNR"/>
</dbReference>
<evidence type="ECO:0000256" key="1">
    <source>
        <dbReference type="ARBA" id="ARBA00001974"/>
    </source>
</evidence>
<evidence type="ECO:0000259" key="4">
    <source>
        <dbReference type="Pfam" id="PF03486"/>
    </source>
</evidence>
<evidence type="ECO:0000313" key="7">
    <source>
        <dbReference type="Proteomes" id="UP001526426"/>
    </source>
</evidence>
<dbReference type="EMBL" id="JAIHOM010000027">
    <property type="protein sequence ID" value="MCW6036074.1"/>
    <property type="molecule type" value="Genomic_DNA"/>
</dbReference>
<dbReference type="PANTHER" id="PTHR42887:SF2">
    <property type="entry name" value="OS12G0638800 PROTEIN"/>
    <property type="match status" value="1"/>
</dbReference>
<keyword evidence="3" id="KW-0274">FAD</keyword>
<dbReference type="InterPro" id="IPR055178">
    <property type="entry name" value="RsdA/BaiN/AoA(So)-like_dom"/>
</dbReference>
<evidence type="ECO:0000259" key="5">
    <source>
        <dbReference type="Pfam" id="PF22780"/>
    </source>
</evidence>
<reference evidence="6 7" key="1">
    <citation type="submission" date="2021-08" db="EMBL/GenBank/DDBJ databases">
        <title>Draft genome sequence of Spirulina subsalsa with high tolerance to salinity and hype-accumulation of phycocyanin.</title>
        <authorList>
            <person name="Pei H."/>
            <person name="Jiang L."/>
        </authorList>
    </citation>
    <scope>NUCLEOTIDE SEQUENCE [LARGE SCALE GENOMIC DNA]</scope>
    <source>
        <strain evidence="6 7">FACHB-351</strain>
    </source>
</reference>
<feature type="domain" description="RsdA/BaiN/AoA(So)-like insert" evidence="5">
    <location>
        <begin position="191"/>
        <end position="355"/>
    </location>
</feature>
<dbReference type="Gene3D" id="1.10.8.260">
    <property type="entry name" value="HI0933 insert domain-like"/>
    <property type="match status" value="1"/>
</dbReference>
<dbReference type="NCBIfam" id="TIGR00275">
    <property type="entry name" value="aminoacetone oxidase family FAD-binding enzyme"/>
    <property type="match status" value="1"/>
</dbReference>
<dbReference type="InterPro" id="IPR057661">
    <property type="entry name" value="RsdA/BaiN/AoA(So)_Rossmann"/>
</dbReference>
<dbReference type="Proteomes" id="UP001526426">
    <property type="component" value="Unassembled WGS sequence"/>
</dbReference>
<protein>
    <submittedName>
        <fullName evidence="6">NAD(P)/FAD-dependent oxidoreductase</fullName>
    </submittedName>
</protein>
<dbReference type="Pfam" id="PF03486">
    <property type="entry name" value="HI0933_like"/>
    <property type="match status" value="1"/>
</dbReference>
<dbReference type="SUPFAM" id="SSF51905">
    <property type="entry name" value="FAD/NAD(P)-binding domain"/>
    <property type="match status" value="1"/>
</dbReference>
<gene>
    <name evidence="6" type="ORF">K4A83_07280</name>
</gene>
<organism evidence="6 7">
    <name type="scientific">Spirulina subsalsa FACHB-351</name>
    <dbReference type="NCBI Taxonomy" id="234711"/>
    <lineage>
        <taxon>Bacteria</taxon>
        <taxon>Bacillati</taxon>
        <taxon>Cyanobacteriota</taxon>
        <taxon>Cyanophyceae</taxon>
        <taxon>Spirulinales</taxon>
        <taxon>Spirulinaceae</taxon>
        <taxon>Spirulina</taxon>
    </lineage>
</organism>